<dbReference type="GO" id="GO:0005375">
    <property type="term" value="F:copper ion transmembrane transporter activity"/>
    <property type="evidence" value="ECO:0007669"/>
    <property type="project" value="UniProtKB-UniRule"/>
</dbReference>
<evidence type="ECO:0000256" key="1">
    <source>
        <dbReference type="ARBA" id="ARBA00004141"/>
    </source>
</evidence>
<dbReference type="Proteomes" id="UP000235392">
    <property type="component" value="Unassembled WGS sequence"/>
</dbReference>
<evidence type="ECO:0000256" key="3">
    <source>
        <dbReference type="ARBA" id="ARBA00022989"/>
    </source>
</evidence>
<evidence type="ECO:0000256" key="5">
    <source>
        <dbReference type="RuleBase" id="RU367022"/>
    </source>
</evidence>
<proteinExistence type="inferred from homology"/>
<sequence>MHEQQMKNLGLSPASAWNYYKGRACGLWAVKELNKYACRPSAIRPSARSSASFSPEEFRGLCAPPCSSKFQLFAGGACCALCRSTQLAHIRIHTLHTLLTLDNVHAVSHPTQQPPFASLTVACVLRPGRYFPIQTILETLRLLRAKGTALAWPLLTGLPSQPFLTILSLRYRHQLSKACIGSRSAINTFHTYLMDHSGMAGMAGMSGMPMEQMSRPKPDHSDMAMMNTFFVAETSKVPLWFDGWTPANAGATFGACVGLFALTVAVKLLGALRHQAHLAWSMTKWHDSGLATHQTVDKADNAAQPPTGTFRTTRPAVHWGAQRDIPRGILAALHVGLEYFLMLAVMTYNVYFFVAIILGHFVGEVVFGRWSTVQGAHC</sequence>
<keyword evidence="2 5" id="KW-0812">Transmembrane</keyword>
<comment type="caution">
    <text evidence="6">The sequence shown here is derived from an EMBL/GenBank/DDBJ whole genome shotgun (WGS) entry which is preliminary data.</text>
</comment>
<accession>A0A2N5S776</accession>
<evidence type="ECO:0000313" key="7">
    <source>
        <dbReference type="Proteomes" id="UP000235392"/>
    </source>
</evidence>
<organism evidence="6 7">
    <name type="scientific">Puccinia coronata f. sp. avenae</name>
    <dbReference type="NCBI Taxonomy" id="200324"/>
    <lineage>
        <taxon>Eukaryota</taxon>
        <taxon>Fungi</taxon>
        <taxon>Dikarya</taxon>
        <taxon>Basidiomycota</taxon>
        <taxon>Pucciniomycotina</taxon>
        <taxon>Pucciniomycetes</taxon>
        <taxon>Pucciniales</taxon>
        <taxon>Pucciniaceae</taxon>
        <taxon>Puccinia</taxon>
    </lineage>
</organism>
<dbReference type="InterPro" id="IPR007274">
    <property type="entry name" value="Cop_transporter"/>
</dbReference>
<dbReference type="PANTHER" id="PTHR12483">
    <property type="entry name" value="SOLUTE CARRIER FAMILY 31 COPPER TRANSPORTERS"/>
    <property type="match status" value="1"/>
</dbReference>
<protein>
    <recommendedName>
        <fullName evidence="5">Copper transport protein</fullName>
    </recommendedName>
</protein>
<dbReference type="AlphaFoldDB" id="A0A2N5S776"/>
<keyword evidence="3 5" id="KW-1133">Transmembrane helix</keyword>
<feature type="transmembrane region" description="Helical" evidence="5">
    <location>
        <begin position="247"/>
        <end position="272"/>
    </location>
</feature>
<feature type="transmembrane region" description="Helical" evidence="5">
    <location>
        <begin position="339"/>
        <end position="362"/>
    </location>
</feature>
<dbReference type="PANTHER" id="PTHR12483:SF27">
    <property type="entry name" value="COPPER TRANSPORT PROTEIN CTR1"/>
    <property type="match status" value="1"/>
</dbReference>
<comment type="similarity">
    <text evidence="5">Belongs to the copper transporter (Ctr) (TC 1.A.56) family. SLC31A subfamily.</text>
</comment>
<evidence type="ECO:0000313" key="6">
    <source>
        <dbReference type="EMBL" id="PLW09091.1"/>
    </source>
</evidence>
<evidence type="ECO:0000256" key="4">
    <source>
        <dbReference type="ARBA" id="ARBA00023136"/>
    </source>
</evidence>
<keyword evidence="5" id="KW-0186">Copper</keyword>
<gene>
    <name evidence="6" type="ORF">PCASD_24765</name>
</gene>
<keyword evidence="5" id="KW-0406">Ion transport</keyword>
<keyword evidence="5" id="KW-0187">Copper transport</keyword>
<dbReference type="GO" id="GO:0005886">
    <property type="term" value="C:plasma membrane"/>
    <property type="evidence" value="ECO:0007669"/>
    <property type="project" value="TreeGrafter"/>
</dbReference>
<dbReference type="Pfam" id="PF04145">
    <property type="entry name" value="Ctr"/>
    <property type="match status" value="1"/>
</dbReference>
<comment type="subcellular location">
    <subcellularLocation>
        <location evidence="1 5">Membrane</location>
        <topology evidence="1 5">Multi-pass membrane protein</topology>
    </subcellularLocation>
</comment>
<evidence type="ECO:0000256" key="2">
    <source>
        <dbReference type="ARBA" id="ARBA00022692"/>
    </source>
</evidence>
<dbReference type="EMBL" id="PGCI01001027">
    <property type="protein sequence ID" value="PLW09091.1"/>
    <property type="molecule type" value="Genomic_DNA"/>
</dbReference>
<keyword evidence="5" id="KW-0813">Transport</keyword>
<keyword evidence="4 5" id="KW-0472">Membrane</keyword>
<name>A0A2N5S776_9BASI</name>
<reference evidence="6 7" key="1">
    <citation type="submission" date="2017-11" db="EMBL/GenBank/DDBJ databases">
        <title>De novo assembly and phasing of dikaryotic genomes from two isolates of Puccinia coronata f. sp. avenae, the causal agent of oat crown rust.</title>
        <authorList>
            <person name="Miller M.E."/>
            <person name="Zhang Y."/>
            <person name="Omidvar V."/>
            <person name="Sperschneider J."/>
            <person name="Schwessinger B."/>
            <person name="Raley C."/>
            <person name="Palmer J.M."/>
            <person name="Garnica D."/>
            <person name="Upadhyaya N."/>
            <person name="Rathjen J."/>
            <person name="Taylor J.M."/>
            <person name="Park R.F."/>
            <person name="Dodds P.N."/>
            <person name="Hirsch C.D."/>
            <person name="Kianian S.F."/>
            <person name="Figueroa M."/>
        </authorList>
    </citation>
    <scope>NUCLEOTIDE SEQUENCE [LARGE SCALE GENOMIC DNA]</scope>
    <source>
        <strain evidence="6">12SD80</strain>
    </source>
</reference>